<dbReference type="InterPro" id="IPR056798">
    <property type="entry name" value="ADH_Fe_C"/>
</dbReference>
<feature type="domain" description="Alcohol dehydrogenase iron-type/glycerol dehydrogenase GldA" evidence="4">
    <location>
        <begin position="8"/>
        <end position="173"/>
    </location>
</feature>
<keyword evidence="2 6" id="KW-0560">Oxidoreductase</keyword>
<dbReference type="Gene3D" id="1.20.1090.10">
    <property type="entry name" value="Dehydroquinate synthase-like - alpha domain"/>
    <property type="match status" value="1"/>
</dbReference>
<dbReference type="Proteomes" id="UP001228504">
    <property type="component" value="Unassembled WGS sequence"/>
</dbReference>
<dbReference type="PANTHER" id="PTHR11496:SF102">
    <property type="entry name" value="ALCOHOL DEHYDROGENASE 4"/>
    <property type="match status" value="1"/>
</dbReference>
<keyword evidence="7" id="KW-1185">Reference proteome</keyword>
<evidence type="ECO:0000256" key="1">
    <source>
        <dbReference type="ARBA" id="ARBA00007358"/>
    </source>
</evidence>
<evidence type="ECO:0000256" key="3">
    <source>
        <dbReference type="SAM" id="Coils"/>
    </source>
</evidence>
<dbReference type="InterPro" id="IPR039697">
    <property type="entry name" value="Alcohol_dehydrogenase_Fe"/>
</dbReference>
<evidence type="ECO:0000259" key="4">
    <source>
        <dbReference type="Pfam" id="PF00465"/>
    </source>
</evidence>
<reference evidence="6 7" key="1">
    <citation type="submission" date="2023-07" db="EMBL/GenBank/DDBJ databases">
        <title>Genomic Encyclopedia of Type Strains, Phase IV (KMG-IV): sequencing the most valuable type-strain genomes for metagenomic binning, comparative biology and taxonomic classification.</title>
        <authorList>
            <person name="Goeker M."/>
        </authorList>
    </citation>
    <scope>NUCLEOTIDE SEQUENCE [LARGE SCALE GENOMIC DNA]</scope>
    <source>
        <strain evidence="6 7">DSM 20694</strain>
    </source>
</reference>
<dbReference type="GO" id="GO:0004022">
    <property type="term" value="F:alcohol dehydrogenase (NAD+) activity"/>
    <property type="evidence" value="ECO:0007669"/>
    <property type="project" value="UniProtKB-EC"/>
</dbReference>
<proteinExistence type="inferred from homology"/>
<dbReference type="Pfam" id="PF25137">
    <property type="entry name" value="ADH_Fe_C"/>
    <property type="match status" value="1"/>
</dbReference>
<feature type="domain" description="Fe-containing alcohol dehydrogenase-like C-terminal" evidence="5">
    <location>
        <begin position="187"/>
        <end position="319"/>
    </location>
</feature>
<name>A0ABT9UTE6_9FIRM</name>
<comment type="caution">
    <text evidence="6">The sequence shown here is derived from an EMBL/GenBank/DDBJ whole genome shotgun (WGS) entry which is preliminary data.</text>
</comment>
<dbReference type="EMBL" id="JAUSUF010000004">
    <property type="protein sequence ID" value="MDQ0149577.1"/>
    <property type="molecule type" value="Genomic_DNA"/>
</dbReference>
<dbReference type="EC" id="1.1.1.1" evidence="6"/>
<organism evidence="6 7">
    <name type="scientific">Eubacterium multiforme</name>
    <dbReference type="NCBI Taxonomy" id="83339"/>
    <lineage>
        <taxon>Bacteria</taxon>
        <taxon>Bacillati</taxon>
        <taxon>Bacillota</taxon>
        <taxon>Clostridia</taxon>
        <taxon>Eubacteriales</taxon>
        <taxon>Eubacteriaceae</taxon>
        <taxon>Eubacterium</taxon>
    </lineage>
</organism>
<protein>
    <submittedName>
        <fullName evidence="6">Alcohol dehydrogenase</fullName>
        <ecNumber evidence="6">1.1.1.1</ecNumber>
    </submittedName>
</protein>
<dbReference type="PANTHER" id="PTHR11496">
    <property type="entry name" value="ALCOHOL DEHYDROGENASE"/>
    <property type="match status" value="1"/>
</dbReference>
<dbReference type="SUPFAM" id="SSF56796">
    <property type="entry name" value="Dehydroquinate synthase-like"/>
    <property type="match status" value="1"/>
</dbReference>
<keyword evidence="3" id="KW-0175">Coiled coil</keyword>
<feature type="coiled-coil region" evidence="3">
    <location>
        <begin position="307"/>
        <end position="335"/>
    </location>
</feature>
<evidence type="ECO:0000313" key="6">
    <source>
        <dbReference type="EMBL" id="MDQ0149577.1"/>
    </source>
</evidence>
<sequence length="368" mass="41165">MKFNLKVPTEILFGENIIKSNYNKFNNLGKIALIVIGKKSAKLNGALSDVLYALDKENKEYYIFDKIEENPSLETIEDGGILGRRVKADFIIGIGGGSPLDAAKAISVFIKNPNIDKKSIFNGENLSGVPVIAIPTTAGTGSEVTQYAIVTDHSIKKKKNLGQSIYPKVAFIDFKYTNKLNIEMTRYTAMDAFSHIVEGYLNSNSTEYTDKLSHEALKIWGEALEGLLKGNITKKDRENLMMASTLGGVIISHNGTSIPHGMGYPLTYNKGVHHGLANSCLFCEYLDVFKDRKKVNNIINILGFSSLKDLKKVINRLSENNISITEKEAKEYTEEIWNNKDKLKNHPEDISYDDLYNIYYKSLVTNKL</sequence>
<accession>A0ABT9UTE6</accession>
<comment type="similarity">
    <text evidence="1">Belongs to the iron-containing alcohol dehydrogenase family.</text>
</comment>
<dbReference type="Pfam" id="PF00465">
    <property type="entry name" value="Fe-ADH"/>
    <property type="match status" value="1"/>
</dbReference>
<dbReference type="InterPro" id="IPR001670">
    <property type="entry name" value="ADH_Fe/GldA"/>
</dbReference>
<dbReference type="RefSeq" id="WP_307485220.1">
    <property type="nucleotide sequence ID" value="NZ_JAUSUF010000004.1"/>
</dbReference>
<dbReference type="Gene3D" id="3.40.50.1970">
    <property type="match status" value="1"/>
</dbReference>
<dbReference type="CDD" id="cd08181">
    <property type="entry name" value="PPD-like"/>
    <property type="match status" value="1"/>
</dbReference>
<evidence type="ECO:0000313" key="7">
    <source>
        <dbReference type="Proteomes" id="UP001228504"/>
    </source>
</evidence>
<evidence type="ECO:0000256" key="2">
    <source>
        <dbReference type="ARBA" id="ARBA00023002"/>
    </source>
</evidence>
<evidence type="ECO:0000259" key="5">
    <source>
        <dbReference type="Pfam" id="PF25137"/>
    </source>
</evidence>
<gene>
    <name evidence="6" type="ORF">J2S18_001508</name>
</gene>